<reference evidence="1 2" key="1">
    <citation type="submission" date="2022-04" db="EMBL/GenBank/DDBJ databases">
        <title>Genome sequence of C. roseum typestrain.</title>
        <authorList>
            <person name="Poehlein A."/>
            <person name="Schoch T."/>
            <person name="Duerre P."/>
            <person name="Daniel R."/>
        </authorList>
    </citation>
    <scope>NUCLEOTIDE SEQUENCE [LARGE SCALE GENOMIC DNA]</scope>
    <source>
        <strain evidence="1 2">DSM 7320</strain>
    </source>
</reference>
<evidence type="ECO:0000313" key="2">
    <source>
        <dbReference type="Proteomes" id="UP000190951"/>
    </source>
</evidence>
<name>A0A1S8MHL7_9CLOT</name>
<dbReference type="AlphaFoldDB" id="A0A1S8MHL7"/>
<evidence type="ECO:0000313" key="1">
    <source>
        <dbReference type="EMBL" id="URZ12100.1"/>
    </source>
</evidence>
<dbReference type="RefSeq" id="WP_077832124.1">
    <property type="nucleotide sequence ID" value="NZ_CP096983.1"/>
</dbReference>
<gene>
    <name evidence="1" type="ORF">CROST_028170</name>
</gene>
<organism evidence="1 2">
    <name type="scientific">Clostridium felsineum</name>
    <dbReference type="NCBI Taxonomy" id="36839"/>
    <lineage>
        <taxon>Bacteria</taxon>
        <taxon>Bacillati</taxon>
        <taxon>Bacillota</taxon>
        <taxon>Clostridia</taxon>
        <taxon>Eubacteriales</taxon>
        <taxon>Clostridiaceae</taxon>
        <taxon>Clostridium</taxon>
    </lineage>
</organism>
<dbReference type="KEGG" id="crw:CROST_028170"/>
<sequence>MPQIMAAIIMVLIIGLFRFICIIRIIILMAIINGSMIIRYIYSKKIDRSKDIYGAYDEKVLNIINYYKNSNKFFQRNLEMNMDEEIMFIYNIQEFLKSNKQQAKFKFLNDEIALAKEIRRGVDGVHNELLVNLKHNYMQLKHYTLSNYSDGTIHNKYELLDYIK</sequence>
<proteinExistence type="predicted"/>
<protein>
    <submittedName>
        <fullName evidence="1">Uncharacterized protein</fullName>
    </submittedName>
</protein>
<dbReference type="STRING" id="84029.CROST_20030"/>
<dbReference type="Proteomes" id="UP000190951">
    <property type="component" value="Chromosome"/>
</dbReference>
<accession>A0A1S8MHL7</accession>
<dbReference type="EMBL" id="CP096983">
    <property type="protein sequence ID" value="URZ12100.1"/>
    <property type="molecule type" value="Genomic_DNA"/>
</dbReference>
<keyword evidence="2" id="KW-1185">Reference proteome</keyword>